<feature type="compositionally biased region" description="Basic and acidic residues" evidence="1">
    <location>
        <begin position="1"/>
        <end position="10"/>
    </location>
</feature>
<gene>
    <name evidence="2" type="ORF">JV551A3_V1_1640080</name>
</gene>
<evidence type="ECO:0000313" key="2">
    <source>
        <dbReference type="EMBL" id="SPO62004.1"/>
    </source>
</evidence>
<comment type="caution">
    <text evidence="2">The sequence shown here is derived from an EMBL/GenBank/DDBJ whole genome shotgun (WGS) entry which is preliminary data.</text>
</comment>
<accession>A0AAQ1P8W6</accession>
<proteinExistence type="predicted"/>
<protein>
    <submittedName>
        <fullName evidence="2">Uncharacterized protein</fullName>
    </submittedName>
</protein>
<keyword evidence="3" id="KW-1185">Reference proteome</keyword>
<feature type="region of interest" description="Disordered" evidence="1">
    <location>
        <begin position="1"/>
        <end position="27"/>
    </location>
</feature>
<evidence type="ECO:0000256" key="1">
    <source>
        <dbReference type="SAM" id="MobiDB-lite"/>
    </source>
</evidence>
<dbReference type="EMBL" id="OPYN01000164">
    <property type="protein sequence ID" value="SPO62004.1"/>
    <property type="molecule type" value="Genomic_DNA"/>
</dbReference>
<reference evidence="2 3" key="1">
    <citation type="submission" date="2018-02" db="EMBL/GenBank/DDBJ databases">
        <authorList>
            <person name="Dubost A."/>
        </authorList>
    </citation>
    <scope>NUCLEOTIDE SEQUENCE [LARGE SCALE GENOMIC DNA]</scope>
    <source>
        <strain evidence="3">JV551A3</strain>
    </source>
</reference>
<dbReference type="AlphaFoldDB" id="A0AAQ1P8W6"/>
<organism evidence="2 3">
    <name type="scientific">Pseudomonas inefficax</name>
    <dbReference type="NCBI Taxonomy" id="2078786"/>
    <lineage>
        <taxon>Bacteria</taxon>
        <taxon>Pseudomonadati</taxon>
        <taxon>Pseudomonadota</taxon>
        <taxon>Gammaproteobacteria</taxon>
        <taxon>Pseudomonadales</taxon>
        <taxon>Pseudomonadaceae</taxon>
        <taxon>Pseudomonas</taxon>
    </lineage>
</organism>
<evidence type="ECO:0000313" key="3">
    <source>
        <dbReference type="Proteomes" id="UP000294335"/>
    </source>
</evidence>
<name>A0AAQ1P8W6_9PSED</name>
<dbReference type="Proteomes" id="UP000294335">
    <property type="component" value="Unassembled WGS sequence"/>
</dbReference>
<sequence>MTLHLWERPRPRTPAQPVPSTASPASRVNPLPQVLRWLQVDATPVGAAAAANTGVAGAILRVACFAGKPAPTGTTLASR</sequence>